<organism evidence="2">
    <name type="scientific">uncultured Desulfobacterium sp</name>
    <dbReference type="NCBI Taxonomy" id="201089"/>
    <lineage>
        <taxon>Bacteria</taxon>
        <taxon>Pseudomonadati</taxon>
        <taxon>Thermodesulfobacteriota</taxon>
        <taxon>Desulfobacteria</taxon>
        <taxon>Desulfobacterales</taxon>
        <taxon>Desulfobacteriaceae</taxon>
        <taxon>Desulfobacterium</taxon>
        <taxon>environmental samples</taxon>
    </lineage>
</organism>
<dbReference type="InterPro" id="IPR003018">
    <property type="entry name" value="GAF"/>
</dbReference>
<dbReference type="AlphaFoldDB" id="A0A445MZL4"/>
<reference evidence="2" key="1">
    <citation type="submission" date="2018-01" db="EMBL/GenBank/DDBJ databases">
        <authorList>
            <person name="Regsiter A."/>
            <person name="William W."/>
        </authorList>
    </citation>
    <scope>NUCLEOTIDE SEQUENCE</scope>
    <source>
        <strain evidence="2">TRIP AH-1</strain>
    </source>
</reference>
<dbReference type="SUPFAM" id="SSF55781">
    <property type="entry name" value="GAF domain-like"/>
    <property type="match status" value="1"/>
</dbReference>
<dbReference type="Gene3D" id="3.30.450.40">
    <property type="match status" value="1"/>
</dbReference>
<evidence type="ECO:0000259" key="1">
    <source>
        <dbReference type="Pfam" id="PF13185"/>
    </source>
</evidence>
<feature type="domain" description="GAF" evidence="1">
    <location>
        <begin position="24"/>
        <end position="160"/>
    </location>
</feature>
<dbReference type="Pfam" id="PF13185">
    <property type="entry name" value="GAF_2"/>
    <property type="match status" value="1"/>
</dbReference>
<sequence length="174" mass="19478">MDETIIDSYFYALVRVVDAIYQEEELSDILYFICSLGAEITGAKGSTIRVLEHGTFDLKVVSSYGLSQEYLRAGAIDHGKSITEIMQGNIIIINDFEKDSRVQNIKAAKREGIKAVIGIPFTVNETTYSIFRLYFPKKKIPTHEEMELLNSLGKLSCLAIERAAVAVAKRNTIH</sequence>
<evidence type="ECO:0000313" key="2">
    <source>
        <dbReference type="EMBL" id="SPD74940.1"/>
    </source>
</evidence>
<protein>
    <recommendedName>
        <fullName evidence="1">GAF domain-containing protein</fullName>
    </recommendedName>
</protein>
<name>A0A445MZL4_9BACT</name>
<proteinExistence type="predicted"/>
<dbReference type="InterPro" id="IPR029016">
    <property type="entry name" value="GAF-like_dom_sf"/>
</dbReference>
<accession>A0A445MZL4</accession>
<gene>
    <name evidence="2" type="ORF">PITCH_A390037</name>
</gene>
<dbReference type="EMBL" id="OJIN01000180">
    <property type="protein sequence ID" value="SPD74940.1"/>
    <property type="molecule type" value="Genomic_DNA"/>
</dbReference>